<evidence type="ECO:0000256" key="1">
    <source>
        <dbReference type="SAM" id="Phobius"/>
    </source>
</evidence>
<feature type="transmembrane region" description="Helical" evidence="1">
    <location>
        <begin position="59"/>
        <end position="77"/>
    </location>
</feature>
<dbReference type="EMBL" id="MT732474">
    <property type="protein sequence ID" value="QQV91522.1"/>
    <property type="molecule type" value="Genomic_DNA"/>
</dbReference>
<evidence type="ECO:0000313" key="2">
    <source>
        <dbReference type="EMBL" id="QQV91522.1"/>
    </source>
</evidence>
<keyword evidence="1" id="KW-1133">Transmembrane helix</keyword>
<keyword evidence="1" id="KW-0812">Transmembrane</keyword>
<keyword evidence="1" id="KW-0472">Membrane</keyword>
<organism evidence="2 3">
    <name type="scientific">Tenacibaculum phage Gundel_1</name>
    <dbReference type="NCBI Taxonomy" id="2745672"/>
    <lineage>
        <taxon>Viruses</taxon>
        <taxon>Duplodnaviria</taxon>
        <taxon>Heunggongvirae</taxon>
        <taxon>Uroviricota</taxon>
        <taxon>Caudoviricetes</taxon>
        <taxon>Pachyviridae</taxon>
        <taxon>Gundelvirus</taxon>
        <taxon>Gundelvirus Gundel</taxon>
    </lineage>
</organism>
<name>A0A8E4ZE05_9CAUD</name>
<gene>
    <name evidence="2" type="ORF">Gundel1_85</name>
</gene>
<evidence type="ECO:0000313" key="3">
    <source>
        <dbReference type="Proteomes" id="UP000693868"/>
    </source>
</evidence>
<protein>
    <submittedName>
        <fullName evidence="2">Uncharacterized protein</fullName>
    </submittedName>
</protein>
<keyword evidence="3" id="KW-1185">Reference proteome</keyword>
<reference evidence="2" key="1">
    <citation type="submission" date="2020-07" db="EMBL/GenBank/DDBJ databases">
        <title>Highly diverse flavobacterial phages as mortality factor during North Sea spring blooms.</title>
        <authorList>
            <person name="Bartlau N."/>
            <person name="Wichels A."/>
            <person name="Krohne G."/>
            <person name="Adriaenssens E.M."/>
            <person name="Heins A."/>
            <person name="Fuchs B.M."/>
            <person name="Amann R."/>
            <person name="Moraru C."/>
        </authorList>
    </citation>
    <scope>NUCLEOTIDE SEQUENCE</scope>
</reference>
<sequence length="82" mass="9439">MEDKERKTLDILDSKVTKILFHLESDPRTNTKGLVEKFGIMEEQIKDLLTRERIYKAKAGVYGIFGGAALWLIKEFISKIIP</sequence>
<proteinExistence type="predicted"/>
<dbReference type="Proteomes" id="UP000693868">
    <property type="component" value="Segment"/>
</dbReference>
<accession>A0A8E4ZE05</accession>